<gene>
    <name evidence="6" type="ORF">JI744_12260</name>
</gene>
<dbReference type="GO" id="GO:0006351">
    <property type="term" value="P:DNA-templated transcription"/>
    <property type="evidence" value="ECO:0007669"/>
    <property type="project" value="TreeGrafter"/>
</dbReference>
<keyword evidence="3" id="KW-0238">DNA-binding</keyword>
<dbReference type="InterPro" id="IPR005119">
    <property type="entry name" value="LysR_subst-bd"/>
</dbReference>
<evidence type="ECO:0000259" key="5">
    <source>
        <dbReference type="PROSITE" id="PS50931"/>
    </source>
</evidence>
<protein>
    <submittedName>
        <fullName evidence="6">LysR family transcriptional regulator</fullName>
    </submittedName>
</protein>
<proteinExistence type="inferred from homology"/>
<dbReference type="InterPro" id="IPR036388">
    <property type="entry name" value="WH-like_DNA-bd_sf"/>
</dbReference>
<dbReference type="GO" id="GO:0043565">
    <property type="term" value="F:sequence-specific DNA binding"/>
    <property type="evidence" value="ECO:0007669"/>
    <property type="project" value="TreeGrafter"/>
</dbReference>
<evidence type="ECO:0000256" key="3">
    <source>
        <dbReference type="ARBA" id="ARBA00023125"/>
    </source>
</evidence>
<dbReference type="PROSITE" id="PS50931">
    <property type="entry name" value="HTH_LYSR"/>
    <property type="match status" value="1"/>
</dbReference>
<sequence>MDIWKILPPLAALRAFAAWSDTGSMTIAGQRLNVSHAAISQQVRALEGYLGLTLVDRSTAPPRLTADGARLADSLRAGFGGMARTIAELTGADAGRPLQITTSPSFAGAWLLPRLTGFRALHPEISLMLDPATELRALTSGGIDLAIRYGLGQWTGVEVQLLMPTPLAIVAAPHLVEGVGQGDLAALTHLPWIHEPGTDDRCALFGSHGLTVEGGGMVSLPGNLMIEAARMGQGIAIISRLLVQGDLEAGRLRLLHQIDNGKGYWLVRRPGPQRPEARAFSRWILQETREFRPV</sequence>
<evidence type="ECO:0000313" key="7">
    <source>
        <dbReference type="Proteomes" id="UP000619033"/>
    </source>
</evidence>
<dbReference type="EMBL" id="JAESVP010000005">
    <property type="protein sequence ID" value="MBL4928881.1"/>
    <property type="molecule type" value="Genomic_DNA"/>
</dbReference>
<keyword evidence="7" id="KW-1185">Reference proteome</keyword>
<dbReference type="InterPro" id="IPR000847">
    <property type="entry name" value="LysR_HTH_N"/>
</dbReference>
<dbReference type="PANTHER" id="PTHR30537">
    <property type="entry name" value="HTH-TYPE TRANSCRIPTIONAL REGULATOR"/>
    <property type="match status" value="1"/>
</dbReference>
<dbReference type="Pfam" id="PF03466">
    <property type="entry name" value="LysR_substrate"/>
    <property type="match status" value="1"/>
</dbReference>
<dbReference type="SUPFAM" id="SSF53850">
    <property type="entry name" value="Periplasmic binding protein-like II"/>
    <property type="match status" value="1"/>
</dbReference>
<dbReference type="RefSeq" id="WP_202661339.1">
    <property type="nucleotide sequence ID" value="NZ_JAESVP010000005.1"/>
</dbReference>
<dbReference type="GO" id="GO:0003700">
    <property type="term" value="F:DNA-binding transcription factor activity"/>
    <property type="evidence" value="ECO:0007669"/>
    <property type="project" value="InterPro"/>
</dbReference>
<comment type="caution">
    <text evidence="6">The sequence shown here is derived from an EMBL/GenBank/DDBJ whole genome shotgun (WGS) entry which is preliminary data.</text>
</comment>
<organism evidence="6 7">
    <name type="scientific">Fuscibacter oryzae</name>
    <dbReference type="NCBI Taxonomy" id="2803939"/>
    <lineage>
        <taxon>Bacteria</taxon>
        <taxon>Pseudomonadati</taxon>
        <taxon>Pseudomonadota</taxon>
        <taxon>Alphaproteobacteria</taxon>
        <taxon>Rhodobacterales</taxon>
        <taxon>Paracoccaceae</taxon>
        <taxon>Fuscibacter</taxon>
    </lineage>
</organism>
<name>A0A8J7ST57_9RHOB</name>
<dbReference type="Proteomes" id="UP000619033">
    <property type="component" value="Unassembled WGS sequence"/>
</dbReference>
<dbReference type="PANTHER" id="PTHR30537:SF74">
    <property type="entry name" value="HTH-TYPE TRANSCRIPTIONAL REGULATOR TRPI"/>
    <property type="match status" value="1"/>
</dbReference>
<dbReference type="InterPro" id="IPR058163">
    <property type="entry name" value="LysR-type_TF_proteobact-type"/>
</dbReference>
<dbReference type="SUPFAM" id="SSF46785">
    <property type="entry name" value="Winged helix' DNA-binding domain"/>
    <property type="match status" value="1"/>
</dbReference>
<evidence type="ECO:0000313" key="6">
    <source>
        <dbReference type="EMBL" id="MBL4928881.1"/>
    </source>
</evidence>
<dbReference type="Gene3D" id="3.40.190.10">
    <property type="entry name" value="Periplasmic binding protein-like II"/>
    <property type="match status" value="2"/>
</dbReference>
<accession>A0A8J7ST57</accession>
<keyword evidence="4" id="KW-0804">Transcription</keyword>
<reference evidence="6" key="1">
    <citation type="submission" date="2021-01" db="EMBL/GenBank/DDBJ databases">
        <title>Genome seq and assembly of Tabrizicola sp. KVB23.</title>
        <authorList>
            <person name="Chhetri G."/>
        </authorList>
    </citation>
    <scope>NUCLEOTIDE SEQUENCE</scope>
    <source>
        <strain evidence="6">KVB23</strain>
    </source>
</reference>
<dbReference type="Gene3D" id="1.10.10.10">
    <property type="entry name" value="Winged helix-like DNA-binding domain superfamily/Winged helix DNA-binding domain"/>
    <property type="match status" value="1"/>
</dbReference>
<dbReference type="Pfam" id="PF00126">
    <property type="entry name" value="HTH_1"/>
    <property type="match status" value="1"/>
</dbReference>
<feature type="domain" description="HTH lysR-type" evidence="5">
    <location>
        <begin position="8"/>
        <end position="65"/>
    </location>
</feature>
<evidence type="ECO:0000256" key="1">
    <source>
        <dbReference type="ARBA" id="ARBA00009437"/>
    </source>
</evidence>
<comment type="similarity">
    <text evidence="1">Belongs to the LysR transcriptional regulatory family.</text>
</comment>
<evidence type="ECO:0000256" key="4">
    <source>
        <dbReference type="ARBA" id="ARBA00023163"/>
    </source>
</evidence>
<evidence type="ECO:0000256" key="2">
    <source>
        <dbReference type="ARBA" id="ARBA00023015"/>
    </source>
</evidence>
<dbReference type="InterPro" id="IPR036390">
    <property type="entry name" value="WH_DNA-bd_sf"/>
</dbReference>
<dbReference type="AlphaFoldDB" id="A0A8J7ST57"/>
<keyword evidence="2" id="KW-0805">Transcription regulation</keyword>